<feature type="transmembrane region" description="Helical" evidence="1">
    <location>
        <begin position="98"/>
        <end position="117"/>
    </location>
</feature>
<evidence type="ECO:0000313" key="3">
    <source>
        <dbReference type="Proteomes" id="UP000007089"/>
    </source>
</evidence>
<gene>
    <name evidence="2" type="ordered locus">A2cp1_2382</name>
</gene>
<dbReference type="RefSeq" id="WP_012526315.1">
    <property type="nucleotide sequence ID" value="NC_011891.1"/>
</dbReference>
<feature type="transmembrane region" description="Helical" evidence="1">
    <location>
        <begin position="72"/>
        <end position="91"/>
    </location>
</feature>
<sequence>MRFLVQPTPDALARARPPVRAFLVFAALALAGVAVQRAAAGGFTPAGVLDQYLAGGDPLPAAALWEEVHVGAFLYGFVLLMAGSLLAVCPVPARLRSALVGLAFAAALADLFAPFAVVRLGGAGGLRVATSVAALGSLGALLALVAATYGRPGRRAGA</sequence>
<protein>
    <submittedName>
        <fullName evidence="2">Uncharacterized protein</fullName>
    </submittedName>
</protein>
<organism evidence="2 3">
    <name type="scientific">Anaeromyxobacter dehalogenans (strain ATCC BAA-258 / DSM 21875 / 2CP-1)</name>
    <dbReference type="NCBI Taxonomy" id="455488"/>
    <lineage>
        <taxon>Bacteria</taxon>
        <taxon>Pseudomonadati</taxon>
        <taxon>Myxococcota</taxon>
        <taxon>Myxococcia</taxon>
        <taxon>Myxococcales</taxon>
        <taxon>Cystobacterineae</taxon>
        <taxon>Anaeromyxobacteraceae</taxon>
        <taxon>Anaeromyxobacter</taxon>
    </lineage>
</organism>
<reference evidence="2" key="1">
    <citation type="submission" date="2009-01" db="EMBL/GenBank/DDBJ databases">
        <title>Complete sequence of Anaeromyxobacter dehalogenans 2CP-1.</title>
        <authorList>
            <consortium name="US DOE Joint Genome Institute"/>
            <person name="Lucas S."/>
            <person name="Copeland A."/>
            <person name="Lapidus A."/>
            <person name="Glavina del Rio T."/>
            <person name="Dalin E."/>
            <person name="Tice H."/>
            <person name="Bruce D."/>
            <person name="Goodwin L."/>
            <person name="Pitluck S."/>
            <person name="Saunders E."/>
            <person name="Brettin T."/>
            <person name="Detter J.C."/>
            <person name="Han C."/>
            <person name="Larimer F."/>
            <person name="Land M."/>
            <person name="Hauser L."/>
            <person name="Kyrpides N."/>
            <person name="Ovchinnikova G."/>
            <person name="Beliaev A.S."/>
            <person name="Richardson P."/>
        </authorList>
    </citation>
    <scope>NUCLEOTIDE SEQUENCE</scope>
    <source>
        <strain evidence="2">2CP-1</strain>
    </source>
</reference>
<name>B8JB93_ANAD2</name>
<evidence type="ECO:0000313" key="2">
    <source>
        <dbReference type="EMBL" id="ACL65720.1"/>
    </source>
</evidence>
<evidence type="ECO:0000256" key="1">
    <source>
        <dbReference type="SAM" id="Phobius"/>
    </source>
</evidence>
<feature type="transmembrane region" description="Helical" evidence="1">
    <location>
        <begin position="129"/>
        <end position="149"/>
    </location>
</feature>
<dbReference type="AlphaFoldDB" id="B8JB93"/>
<accession>B8JB93</accession>
<dbReference type="Proteomes" id="UP000007089">
    <property type="component" value="Chromosome"/>
</dbReference>
<keyword evidence="1" id="KW-0472">Membrane</keyword>
<dbReference type="HOGENOM" id="CLU_1665781_0_0_7"/>
<keyword evidence="1" id="KW-1133">Transmembrane helix</keyword>
<keyword evidence="1" id="KW-0812">Transmembrane</keyword>
<dbReference type="KEGG" id="acp:A2cp1_2382"/>
<proteinExistence type="predicted"/>
<keyword evidence="3" id="KW-1185">Reference proteome</keyword>
<dbReference type="EMBL" id="CP001359">
    <property type="protein sequence ID" value="ACL65720.1"/>
    <property type="molecule type" value="Genomic_DNA"/>
</dbReference>